<name>A0A0E9XNH5_ANGAN</name>
<accession>A0A0E9XNH5</accession>
<reference evidence="1" key="2">
    <citation type="journal article" date="2015" name="Fish Shellfish Immunol.">
        <title>Early steps in the European eel (Anguilla anguilla)-Vibrio vulnificus interaction in the gills: Role of the RtxA13 toxin.</title>
        <authorList>
            <person name="Callol A."/>
            <person name="Pajuelo D."/>
            <person name="Ebbesson L."/>
            <person name="Teles M."/>
            <person name="MacKenzie S."/>
            <person name="Amaro C."/>
        </authorList>
    </citation>
    <scope>NUCLEOTIDE SEQUENCE</scope>
</reference>
<protein>
    <submittedName>
        <fullName evidence="1">Uncharacterized protein</fullName>
    </submittedName>
</protein>
<reference evidence="1" key="1">
    <citation type="submission" date="2014-11" db="EMBL/GenBank/DDBJ databases">
        <authorList>
            <person name="Amaro Gonzalez C."/>
        </authorList>
    </citation>
    <scope>NUCLEOTIDE SEQUENCE</scope>
</reference>
<evidence type="ECO:0000313" key="1">
    <source>
        <dbReference type="EMBL" id="JAI03386.1"/>
    </source>
</evidence>
<proteinExistence type="predicted"/>
<dbReference type="EMBL" id="GBXM01005192">
    <property type="protein sequence ID" value="JAI03386.1"/>
    <property type="molecule type" value="Transcribed_RNA"/>
</dbReference>
<dbReference type="AlphaFoldDB" id="A0A0E9XNH5"/>
<organism evidence="1">
    <name type="scientific">Anguilla anguilla</name>
    <name type="common">European freshwater eel</name>
    <name type="synonym">Muraena anguilla</name>
    <dbReference type="NCBI Taxonomy" id="7936"/>
    <lineage>
        <taxon>Eukaryota</taxon>
        <taxon>Metazoa</taxon>
        <taxon>Chordata</taxon>
        <taxon>Craniata</taxon>
        <taxon>Vertebrata</taxon>
        <taxon>Euteleostomi</taxon>
        <taxon>Actinopterygii</taxon>
        <taxon>Neopterygii</taxon>
        <taxon>Teleostei</taxon>
        <taxon>Anguilliformes</taxon>
        <taxon>Anguillidae</taxon>
        <taxon>Anguilla</taxon>
    </lineage>
</organism>
<sequence length="63" mass="7390">MSVQSFNIQTPALCTLLLKRDWALRGLRAVILHHCLPKVKFQYICIPFRSYLNLCICRILILM</sequence>